<dbReference type="GO" id="GO:0017128">
    <property type="term" value="F:phospholipid scramblase activity"/>
    <property type="evidence" value="ECO:0007669"/>
    <property type="project" value="InterPro"/>
</dbReference>
<evidence type="ECO:0008006" key="5">
    <source>
        <dbReference type="Google" id="ProtNLM"/>
    </source>
</evidence>
<reference evidence="4" key="1">
    <citation type="journal article" date="2017" name="bioRxiv">
        <title>Conservation of a gene cluster reveals novel cercosporin biosynthetic mechanisms and extends production to the genus Colletotrichum.</title>
        <authorList>
            <person name="de Jonge R."/>
            <person name="Ebert M.K."/>
            <person name="Huitt-Roehl C.R."/>
            <person name="Pal P."/>
            <person name="Suttle J.C."/>
            <person name="Spanner R.E."/>
            <person name="Neubauer J.D."/>
            <person name="Jurick W.M.II."/>
            <person name="Stott K.A."/>
            <person name="Secor G.A."/>
            <person name="Thomma B.P.H.J."/>
            <person name="Van de Peer Y."/>
            <person name="Townsend C.A."/>
            <person name="Bolton M.D."/>
        </authorList>
    </citation>
    <scope>NUCLEOTIDE SEQUENCE [LARGE SCALE GENOMIC DNA]</scope>
    <source>
        <strain evidence="4">CBS538.71</strain>
    </source>
</reference>
<feature type="region of interest" description="Disordered" evidence="2">
    <location>
        <begin position="337"/>
        <end position="362"/>
    </location>
</feature>
<feature type="compositionally biased region" description="Low complexity" evidence="2">
    <location>
        <begin position="127"/>
        <end position="138"/>
    </location>
</feature>
<feature type="region of interest" description="Disordered" evidence="2">
    <location>
        <begin position="50"/>
        <end position="140"/>
    </location>
</feature>
<feature type="compositionally biased region" description="Basic and acidic residues" evidence="2">
    <location>
        <begin position="91"/>
        <end position="126"/>
    </location>
</feature>
<feature type="region of interest" description="Disordered" evidence="2">
    <location>
        <begin position="560"/>
        <end position="642"/>
    </location>
</feature>
<dbReference type="OrthoDB" id="191150at2759"/>
<evidence type="ECO:0000313" key="3">
    <source>
        <dbReference type="EMBL" id="PPJ54686.1"/>
    </source>
</evidence>
<dbReference type="Pfam" id="PF03803">
    <property type="entry name" value="Scramblase"/>
    <property type="match status" value="2"/>
</dbReference>
<sequence length="642" mass="68902">MNVDVFLKRATDRAPKASTLAAASSPAQPKILSLTNMSTARWLLRLPRVASTASAQTQGRVRCGQLQQRRWKGSRSPRKPLPRAQPRASIPKKDRNEHRTNLSREKQDRSLEERAANIQRQQHEETQQPAQAPDQTTAGRNTQLAATLAEADTSDLVTEVRIPDDPYGVLPPDHPATDILSNSSLVIQRQLEMMNVMLGFEQANRYIMMDGQGQTIGYIAEQDHGMGSMFKRQMFSTHRSFTTHIFDKDEREVLRIHRPFAWINSRIRIYDPVPPGGYGEREISRSTGLQGTSASSVVNQNTVAQVSPLKLEEMRVIGETRQIWAPLRRKYAMATYRPSEDPSDPYSVPRIESGERPTSDTKDVTVTEAKTGDSVIEAGMRQFAHVDEPFLSWDFTLRNESEQTIGSVNRNFVGFAREIFTDTGVYALRMDSAAQQAQLQDPDGRAVAEYQREGTAMTLDQRATMLATAVCIDFDYFSRHSGGSGMMPMWLPFGMGGGTAAEGGAAAGAAGAAGAAEGAGAIEGAAAGAVGAAGRAGGAIGAGEGAIAGAGSMAGYEAMQRGMHGPRGGDDASPTANEPFAGDGQYPPQDNAPSSGNDTWGENDDPWGRGGPGDGPPPPSAGGEGGGDGGSWTDAIGDFFDI</sequence>
<evidence type="ECO:0000256" key="2">
    <source>
        <dbReference type="SAM" id="MobiDB-lite"/>
    </source>
</evidence>
<feature type="compositionally biased region" description="Basic residues" evidence="2">
    <location>
        <begin position="69"/>
        <end position="81"/>
    </location>
</feature>
<feature type="compositionally biased region" description="Polar residues" evidence="2">
    <location>
        <begin position="591"/>
        <end position="600"/>
    </location>
</feature>
<dbReference type="PANTHER" id="PTHR23248:SF9">
    <property type="entry name" value="PHOSPHOLIPID SCRAMBLASE"/>
    <property type="match status" value="1"/>
</dbReference>
<dbReference type="GO" id="GO:0005886">
    <property type="term" value="C:plasma membrane"/>
    <property type="evidence" value="ECO:0007669"/>
    <property type="project" value="TreeGrafter"/>
</dbReference>
<organism evidence="3 4">
    <name type="scientific">Cercospora berteroae</name>
    <dbReference type="NCBI Taxonomy" id="357750"/>
    <lineage>
        <taxon>Eukaryota</taxon>
        <taxon>Fungi</taxon>
        <taxon>Dikarya</taxon>
        <taxon>Ascomycota</taxon>
        <taxon>Pezizomycotina</taxon>
        <taxon>Dothideomycetes</taxon>
        <taxon>Dothideomycetidae</taxon>
        <taxon>Mycosphaerellales</taxon>
        <taxon>Mycosphaerellaceae</taxon>
        <taxon>Cercospora</taxon>
    </lineage>
</organism>
<keyword evidence="4" id="KW-1185">Reference proteome</keyword>
<dbReference type="EMBL" id="PNEN01000558">
    <property type="protein sequence ID" value="PPJ54686.1"/>
    <property type="molecule type" value="Genomic_DNA"/>
</dbReference>
<comment type="caution">
    <text evidence="3">The sequence shown here is derived from an EMBL/GenBank/DDBJ whole genome shotgun (WGS) entry which is preliminary data.</text>
</comment>
<dbReference type="Proteomes" id="UP000237631">
    <property type="component" value="Unassembled WGS sequence"/>
</dbReference>
<gene>
    <name evidence="3" type="ORF">CBER1_05985</name>
</gene>
<evidence type="ECO:0000313" key="4">
    <source>
        <dbReference type="Proteomes" id="UP000237631"/>
    </source>
</evidence>
<protein>
    <recommendedName>
        <fullName evidence="5">Phospholipid scramblase</fullName>
    </recommendedName>
</protein>
<accession>A0A2S6C4Q8</accession>
<dbReference type="AlphaFoldDB" id="A0A2S6C4Q8"/>
<dbReference type="STRING" id="357750.A0A2S6C4Q8"/>
<proteinExistence type="inferred from homology"/>
<dbReference type="PANTHER" id="PTHR23248">
    <property type="entry name" value="PHOSPHOLIPID SCRAMBLASE-RELATED"/>
    <property type="match status" value="1"/>
</dbReference>
<evidence type="ECO:0000256" key="1">
    <source>
        <dbReference type="ARBA" id="ARBA00005350"/>
    </source>
</evidence>
<name>A0A2S6C4Q8_9PEZI</name>
<comment type="similarity">
    <text evidence="1">Belongs to the phospholipid scramblase family.</text>
</comment>
<feature type="compositionally biased region" description="Basic and acidic residues" evidence="2">
    <location>
        <begin position="352"/>
        <end position="362"/>
    </location>
</feature>
<dbReference type="InterPro" id="IPR005552">
    <property type="entry name" value="Scramblase"/>
</dbReference>